<feature type="coiled-coil region" evidence="1">
    <location>
        <begin position="14"/>
        <end position="41"/>
    </location>
</feature>
<dbReference type="PANTHER" id="PTHR36482:SF6">
    <property type="entry name" value="JASMONATE-INDUCED PROTEIN HOMOLOG"/>
    <property type="match status" value="1"/>
</dbReference>
<evidence type="ECO:0000313" key="5">
    <source>
        <dbReference type="RefSeq" id="XP_056687130.1"/>
    </source>
</evidence>
<proteinExistence type="predicted"/>
<accession>A0A9R0IXT6</accession>
<dbReference type="AlphaFoldDB" id="A0A9R0IXT6"/>
<evidence type="ECO:0008006" key="6">
    <source>
        <dbReference type="Google" id="ProtNLM"/>
    </source>
</evidence>
<evidence type="ECO:0000256" key="1">
    <source>
        <dbReference type="SAM" id="Coils"/>
    </source>
</evidence>
<dbReference type="RefSeq" id="XP_021857622.2">
    <property type="nucleotide sequence ID" value="XM_022001930.2"/>
</dbReference>
<evidence type="ECO:0000313" key="2">
    <source>
        <dbReference type="Proteomes" id="UP000813463"/>
    </source>
</evidence>
<dbReference type="InterPro" id="IPR053085">
    <property type="entry name" value="Jasmonate-induced_protein"/>
</dbReference>
<gene>
    <name evidence="3 4 5" type="primary">LOC110796843</name>
</gene>
<organism evidence="2 3">
    <name type="scientific">Spinacia oleracea</name>
    <name type="common">Spinach</name>
    <dbReference type="NCBI Taxonomy" id="3562"/>
    <lineage>
        <taxon>Eukaryota</taxon>
        <taxon>Viridiplantae</taxon>
        <taxon>Streptophyta</taxon>
        <taxon>Embryophyta</taxon>
        <taxon>Tracheophyta</taxon>
        <taxon>Spermatophyta</taxon>
        <taxon>Magnoliopsida</taxon>
        <taxon>eudicotyledons</taxon>
        <taxon>Gunneridae</taxon>
        <taxon>Pentapetalae</taxon>
        <taxon>Caryophyllales</taxon>
        <taxon>Chenopodiaceae</taxon>
        <taxon>Chenopodioideae</taxon>
        <taxon>Anserineae</taxon>
        <taxon>Spinacia</taxon>
    </lineage>
</organism>
<name>A0A9R0IXT6_SPIOL</name>
<dbReference type="GeneID" id="110796843"/>
<reference evidence="2" key="1">
    <citation type="journal article" date="2021" name="Nat. Commun.">
        <title>Genomic analyses provide insights into spinach domestication and the genetic basis of agronomic traits.</title>
        <authorList>
            <person name="Cai X."/>
            <person name="Sun X."/>
            <person name="Xu C."/>
            <person name="Sun H."/>
            <person name="Wang X."/>
            <person name="Ge C."/>
            <person name="Zhang Z."/>
            <person name="Wang Q."/>
            <person name="Fei Z."/>
            <person name="Jiao C."/>
            <person name="Wang Q."/>
        </authorList>
    </citation>
    <scope>NUCLEOTIDE SEQUENCE [LARGE SCALE GENOMIC DNA]</scope>
    <source>
        <strain evidence="2">cv. Varoflay</strain>
    </source>
</reference>
<evidence type="ECO:0000313" key="3">
    <source>
        <dbReference type="RefSeq" id="XP_021857622.2"/>
    </source>
</evidence>
<dbReference type="KEGG" id="soe:110796843"/>
<reference evidence="3 4" key="2">
    <citation type="submission" date="2025-05" db="UniProtKB">
        <authorList>
            <consortium name="RefSeq"/>
        </authorList>
    </citation>
    <scope>IDENTIFICATION</scope>
    <source>
        <tissue evidence="3 4">Leaf</tissue>
    </source>
</reference>
<dbReference type="Proteomes" id="UP000813463">
    <property type="component" value="Chromosome 6"/>
</dbReference>
<sequence length="205" mass="22358">MASLQQALVNGKFNEKQKAAIEKAMQKAQNVVNNNKSAKDEEHDLAVVICCMENIQVRPIMHMKTHDIQGKFMANATPTKMIGGEAGGSFVHKGAYSEGPLQVVVGSKGAVIYGTIDKMVPGLGYLLAWDRPDDSHATNKVYVEAGDPSKLMKMEWSDIQTKMNKSDTYSEFLDKDTSASASAELRYIGNNAALVDANFDRVVAN</sequence>
<evidence type="ECO:0000313" key="4">
    <source>
        <dbReference type="RefSeq" id="XP_021857623.2"/>
    </source>
</evidence>
<dbReference type="PANTHER" id="PTHR36482">
    <property type="entry name" value="OSJNBA0024J22.15 PROTEIN"/>
    <property type="match status" value="1"/>
</dbReference>
<keyword evidence="1" id="KW-0175">Coiled coil</keyword>
<dbReference type="RefSeq" id="XP_056687130.1">
    <property type="nucleotide sequence ID" value="XM_056831152.1"/>
</dbReference>
<dbReference type="RefSeq" id="XP_021857623.2">
    <property type="nucleotide sequence ID" value="XM_022001931.2"/>
</dbReference>
<keyword evidence="2" id="KW-1185">Reference proteome</keyword>
<protein>
    <recommendedName>
        <fullName evidence="6">Ysc84 actin-binding domain-containing protein</fullName>
    </recommendedName>
</protein>
<dbReference type="InterPro" id="IPR049065">
    <property type="entry name" value="Nakanori"/>
</dbReference>
<dbReference type="Pfam" id="PF21230">
    <property type="entry name" value="Nakanori"/>
    <property type="match status" value="1"/>
</dbReference>